<dbReference type="OrthoDB" id="9811849at2"/>
<dbReference type="InterPro" id="IPR001763">
    <property type="entry name" value="Rhodanese-like_dom"/>
</dbReference>
<dbReference type="Proteomes" id="UP000004105">
    <property type="component" value="Unassembled WGS sequence"/>
</dbReference>
<dbReference type="EMBL" id="AFAY01000002">
    <property type="protein sequence ID" value="EGF12243.1"/>
    <property type="molecule type" value="Genomic_DNA"/>
</dbReference>
<dbReference type="InterPro" id="IPR050229">
    <property type="entry name" value="GlpE_sulfurtransferase"/>
</dbReference>
<feature type="domain" description="Rhodanese" evidence="1">
    <location>
        <begin position="18"/>
        <end position="106"/>
    </location>
</feature>
<protein>
    <submittedName>
        <fullName evidence="2">Rhodanese domain protein</fullName>
    </submittedName>
</protein>
<dbReference type="PROSITE" id="PS50206">
    <property type="entry name" value="RHODANESE_3"/>
    <property type="match status" value="1"/>
</dbReference>
<proteinExistence type="predicted"/>
<comment type="caution">
    <text evidence="2">The sequence shown here is derived from an EMBL/GenBank/DDBJ whole genome shotgun (WGS) entry which is preliminary data.</text>
</comment>
<sequence>MTDIIQLTPHELQKLLAKQPDTLLLDVREAEETALCALPRSLHIPMGELAARQHELPDGRPIIVYCHHGVRSQYCALYLADAGFAPLYNLKGGIDAWAHDLDKDMPRY</sequence>
<keyword evidence="3" id="KW-1185">Reference proteome</keyword>
<evidence type="ECO:0000259" key="1">
    <source>
        <dbReference type="PROSITE" id="PS50206"/>
    </source>
</evidence>
<dbReference type="HOGENOM" id="CLU_089574_13_3_4"/>
<dbReference type="SMART" id="SM00450">
    <property type="entry name" value="RHOD"/>
    <property type="match status" value="1"/>
</dbReference>
<dbReference type="STRING" id="267212.GCA_001063965_00195"/>
<dbReference type="PANTHER" id="PTHR43031:SF17">
    <property type="entry name" value="SULFURTRANSFERASE YTWF-RELATED"/>
    <property type="match status" value="1"/>
</dbReference>
<dbReference type="RefSeq" id="WP_007341047.1">
    <property type="nucleotide sequence ID" value="NZ_GL878494.1"/>
</dbReference>
<dbReference type="AlphaFoldDB" id="F2B8L2"/>
<dbReference type="Pfam" id="PF00581">
    <property type="entry name" value="Rhodanese"/>
    <property type="match status" value="1"/>
</dbReference>
<dbReference type="PANTHER" id="PTHR43031">
    <property type="entry name" value="FAD-DEPENDENT OXIDOREDUCTASE"/>
    <property type="match status" value="1"/>
</dbReference>
<name>F2B8L2_9NEIS</name>
<evidence type="ECO:0000313" key="2">
    <source>
        <dbReference type="EMBL" id="EGF12243.1"/>
    </source>
</evidence>
<dbReference type="SUPFAM" id="SSF52821">
    <property type="entry name" value="Rhodanese/Cell cycle control phosphatase"/>
    <property type="match status" value="1"/>
</dbReference>
<accession>F2B8L2</accession>
<reference evidence="2 3" key="1">
    <citation type="submission" date="2011-02" db="EMBL/GenBank/DDBJ databases">
        <authorList>
            <person name="Muzny D."/>
            <person name="Qin X."/>
            <person name="Deng J."/>
            <person name="Jiang H."/>
            <person name="Liu Y."/>
            <person name="Qu J."/>
            <person name="Song X.-Z."/>
            <person name="Zhang L."/>
            <person name="Thornton R."/>
            <person name="Coyle M."/>
            <person name="Francisco L."/>
            <person name="Jackson L."/>
            <person name="Javaid M."/>
            <person name="Korchina V."/>
            <person name="Kovar C."/>
            <person name="Mata R."/>
            <person name="Mathew T."/>
            <person name="Ngo R."/>
            <person name="Nguyen L."/>
            <person name="Nguyen N."/>
            <person name="Okwuonu G."/>
            <person name="Ongeri F."/>
            <person name="Pham C."/>
            <person name="Simmons D."/>
            <person name="Wilczek-Boney K."/>
            <person name="Hale W."/>
            <person name="Jakkamsetti A."/>
            <person name="Pham P."/>
            <person name="Ruth R."/>
            <person name="San Lucas F."/>
            <person name="Warren J."/>
            <person name="Zhang J."/>
            <person name="Zhao Z."/>
            <person name="Zhou C."/>
            <person name="Zhu D."/>
            <person name="Lee S."/>
            <person name="Bess C."/>
            <person name="Blankenburg K."/>
            <person name="Forbes L."/>
            <person name="Fu Q."/>
            <person name="Gubbala S."/>
            <person name="Hirani K."/>
            <person name="Jayaseelan J.C."/>
            <person name="Lara F."/>
            <person name="Munidasa M."/>
            <person name="Palculict T."/>
            <person name="Patil S."/>
            <person name="Pu L.-L."/>
            <person name="Saada N."/>
            <person name="Tang L."/>
            <person name="Weissenberger G."/>
            <person name="Zhu Y."/>
            <person name="Hemphill L."/>
            <person name="Shang Y."/>
            <person name="Youmans B."/>
            <person name="Ayvaz T."/>
            <person name="Ross M."/>
            <person name="Santibanez J."/>
            <person name="Aqrawi P."/>
            <person name="Gross S."/>
            <person name="Joshi V."/>
            <person name="Fowler G."/>
            <person name="Nazareth L."/>
            <person name="Reid J."/>
            <person name="Worley K."/>
            <person name="Petrosino J."/>
            <person name="Highlander S."/>
            <person name="Gibbs R."/>
        </authorList>
    </citation>
    <scope>NUCLEOTIDE SEQUENCE [LARGE SCALE GENOMIC DNA]</scope>
    <source>
        <strain evidence="2 3">ATCC BAA-1200</strain>
    </source>
</reference>
<evidence type="ECO:0000313" key="3">
    <source>
        <dbReference type="Proteomes" id="UP000004105"/>
    </source>
</evidence>
<dbReference type="Gene3D" id="3.40.250.10">
    <property type="entry name" value="Rhodanese-like domain"/>
    <property type="match status" value="1"/>
</dbReference>
<gene>
    <name evidence="2" type="ORF">HMPREF9123_0032</name>
</gene>
<organism evidence="2 3">
    <name type="scientific">Neisseria bacilliformis ATCC BAA-1200</name>
    <dbReference type="NCBI Taxonomy" id="888742"/>
    <lineage>
        <taxon>Bacteria</taxon>
        <taxon>Pseudomonadati</taxon>
        <taxon>Pseudomonadota</taxon>
        <taxon>Betaproteobacteria</taxon>
        <taxon>Neisseriales</taxon>
        <taxon>Neisseriaceae</taxon>
        <taxon>Neisseria</taxon>
    </lineage>
</organism>
<dbReference type="InterPro" id="IPR036873">
    <property type="entry name" value="Rhodanese-like_dom_sf"/>
</dbReference>